<keyword evidence="3" id="KW-1185">Reference proteome</keyword>
<evidence type="ECO:0000259" key="1">
    <source>
        <dbReference type="Pfam" id="PF11799"/>
    </source>
</evidence>
<proteinExistence type="predicted"/>
<dbReference type="Proteomes" id="UP001499915">
    <property type="component" value="Unassembled WGS sequence"/>
</dbReference>
<dbReference type="InterPro" id="IPR017961">
    <property type="entry name" value="DNA_pol_Y-fam_little_finger"/>
</dbReference>
<organism evidence="2 3">
    <name type="scientific">Marinobacterium maritimum</name>
    <dbReference type="NCBI Taxonomy" id="500162"/>
    <lineage>
        <taxon>Bacteria</taxon>
        <taxon>Pseudomonadati</taxon>
        <taxon>Pseudomonadota</taxon>
        <taxon>Gammaproteobacteria</taxon>
        <taxon>Oceanospirillales</taxon>
        <taxon>Oceanospirillaceae</taxon>
        <taxon>Marinobacterium</taxon>
    </lineage>
</organism>
<evidence type="ECO:0000313" key="3">
    <source>
        <dbReference type="Proteomes" id="UP001499915"/>
    </source>
</evidence>
<feature type="domain" description="DNA polymerase Y-family little finger" evidence="1">
    <location>
        <begin position="1"/>
        <end position="51"/>
    </location>
</feature>
<evidence type="ECO:0000313" key="2">
    <source>
        <dbReference type="EMBL" id="GAA0685446.1"/>
    </source>
</evidence>
<comment type="caution">
    <text evidence="2">The sequence shown here is derived from an EMBL/GenBank/DDBJ whole genome shotgun (WGS) entry which is preliminary data.</text>
</comment>
<reference evidence="3" key="1">
    <citation type="journal article" date="2019" name="Int. J. Syst. Evol. Microbiol.">
        <title>The Global Catalogue of Microorganisms (GCM) 10K type strain sequencing project: providing services to taxonomists for standard genome sequencing and annotation.</title>
        <authorList>
            <consortium name="The Broad Institute Genomics Platform"/>
            <consortium name="The Broad Institute Genome Sequencing Center for Infectious Disease"/>
            <person name="Wu L."/>
            <person name="Ma J."/>
        </authorList>
    </citation>
    <scope>NUCLEOTIDE SEQUENCE [LARGE SCALE GENOMIC DNA]</scope>
    <source>
        <strain evidence="3">JCM 15134</strain>
    </source>
</reference>
<dbReference type="EMBL" id="BAAAET010000001">
    <property type="protein sequence ID" value="GAA0685446.1"/>
    <property type="molecule type" value="Genomic_DNA"/>
</dbReference>
<dbReference type="Pfam" id="PF11799">
    <property type="entry name" value="IMS_C"/>
    <property type="match status" value="1"/>
</dbReference>
<gene>
    <name evidence="2" type="ORF">GCM10009104_08810</name>
</gene>
<accession>A0ABP3T9H1</accession>
<name>A0ABP3T9H1_9GAMM</name>
<protein>
    <recommendedName>
        <fullName evidence="1">DNA polymerase Y-family little finger domain-containing protein</fullName>
    </recommendedName>
</protein>
<sequence length="51" mass="5979">MAKRICIFMRTNRFNQAEPQYMPSVSAELPFPANDTRDFVEAAMRLLRASW</sequence>